<feature type="compositionally biased region" description="Polar residues" evidence="1">
    <location>
        <begin position="1"/>
        <end position="18"/>
    </location>
</feature>
<evidence type="ECO:0000259" key="2">
    <source>
        <dbReference type="Pfam" id="PF00144"/>
    </source>
</evidence>
<name>A0A4R2H0T9_9ACTN</name>
<protein>
    <submittedName>
        <fullName evidence="3">CubicO group peptidase (Beta-lactamase class C family)</fullName>
    </submittedName>
</protein>
<reference evidence="3 4" key="1">
    <citation type="journal article" date="2015" name="Stand. Genomic Sci.">
        <title>Genomic Encyclopedia of Bacterial and Archaeal Type Strains, Phase III: the genomes of soil and plant-associated and newly described type strains.</title>
        <authorList>
            <person name="Whitman W.B."/>
            <person name="Woyke T."/>
            <person name="Klenk H.P."/>
            <person name="Zhou Y."/>
            <person name="Lilburn T.G."/>
            <person name="Beck B.J."/>
            <person name="De Vos P."/>
            <person name="Vandamme P."/>
            <person name="Eisen J.A."/>
            <person name="Garrity G."/>
            <person name="Hugenholtz P."/>
            <person name="Kyrpides N.C."/>
        </authorList>
    </citation>
    <scope>NUCLEOTIDE SEQUENCE [LARGE SCALE GENOMIC DNA]</scope>
    <source>
        <strain evidence="3 4">VKM Ac-2572</strain>
    </source>
</reference>
<dbReference type="InterPro" id="IPR012338">
    <property type="entry name" value="Beta-lactam/transpept-like"/>
</dbReference>
<dbReference type="InterPro" id="IPR050789">
    <property type="entry name" value="Diverse_Enzym_Activities"/>
</dbReference>
<accession>A0A4R2H0T9</accession>
<feature type="domain" description="Beta-lactamase-related" evidence="2">
    <location>
        <begin position="24"/>
        <end position="358"/>
    </location>
</feature>
<dbReference type="SUPFAM" id="SSF56601">
    <property type="entry name" value="beta-lactamase/transpeptidase-like"/>
    <property type="match status" value="1"/>
</dbReference>
<dbReference type="InterPro" id="IPR001466">
    <property type="entry name" value="Beta-lactam-related"/>
</dbReference>
<dbReference type="RefSeq" id="WP_132214060.1">
    <property type="nucleotide sequence ID" value="NZ_SLWN01000016.1"/>
</dbReference>
<feature type="region of interest" description="Disordered" evidence="1">
    <location>
        <begin position="1"/>
        <end position="21"/>
    </location>
</feature>
<evidence type="ECO:0000313" key="3">
    <source>
        <dbReference type="EMBL" id="TCO18100.1"/>
    </source>
</evidence>
<dbReference type="OrthoDB" id="9809635at2"/>
<sequence length="374" mass="40086">MNSTNNQPDRPGDQSAQGSDDRARRIIAEVATAGRIPGISVAVAGPDGILYSGAQGYADLATRRLSTVQDQYLWFSMTKIATATAAMRLHADGVLDVEAPIGTYLPGYRPHAKHGHPTTRQLLTHTAGLANPLPIRWVRAENQPEDPALLERIVAKHGTPTRAVGTRAAYSNIGYLLAARVIEAVTGQPVQDCVRDTVLTPLAMNGTDYAYRAGLPRSVGYVRIPRVVVPALRWMLPPGIVGPRVDGHTSLRPFVVSGAGYGGLLGTVTDAAKLAAAHAAGPSYAGLGLTSADTEQMRTITSTGKPFDHGIGWFRKPIDAQRTPAFVEHYGTGAGFWNAMRIYPDTGIAMVAMTNTTTAWNFDGLFTELYTCFY</sequence>
<dbReference type="Pfam" id="PF00144">
    <property type="entry name" value="Beta-lactamase"/>
    <property type="match status" value="1"/>
</dbReference>
<dbReference type="Proteomes" id="UP000294508">
    <property type="component" value="Unassembled WGS sequence"/>
</dbReference>
<evidence type="ECO:0000313" key="4">
    <source>
        <dbReference type="Proteomes" id="UP000294508"/>
    </source>
</evidence>
<dbReference type="PANTHER" id="PTHR43283">
    <property type="entry name" value="BETA-LACTAMASE-RELATED"/>
    <property type="match status" value="1"/>
</dbReference>
<dbReference type="EMBL" id="SLWN01000016">
    <property type="protein sequence ID" value="TCO18100.1"/>
    <property type="molecule type" value="Genomic_DNA"/>
</dbReference>
<keyword evidence="4" id="KW-1185">Reference proteome</keyword>
<organism evidence="3 4">
    <name type="scientific">Kribbella steppae</name>
    <dbReference type="NCBI Taxonomy" id="2512223"/>
    <lineage>
        <taxon>Bacteria</taxon>
        <taxon>Bacillati</taxon>
        <taxon>Actinomycetota</taxon>
        <taxon>Actinomycetes</taxon>
        <taxon>Propionibacteriales</taxon>
        <taxon>Kribbellaceae</taxon>
        <taxon>Kribbella</taxon>
    </lineage>
</organism>
<comment type="caution">
    <text evidence="3">The sequence shown here is derived from an EMBL/GenBank/DDBJ whole genome shotgun (WGS) entry which is preliminary data.</text>
</comment>
<gene>
    <name evidence="3" type="ORF">EV652_116128</name>
</gene>
<proteinExistence type="predicted"/>
<evidence type="ECO:0000256" key="1">
    <source>
        <dbReference type="SAM" id="MobiDB-lite"/>
    </source>
</evidence>
<dbReference type="AlphaFoldDB" id="A0A4R2H0T9"/>
<dbReference type="Gene3D" id="3.40.710.10">
    <property type="entry name" value="DD-peptidase/beta-lactamase superfamily"/>
    <property type="match status" value="1"/>
</dbReference>